<keyword evidence="3" id="KW-1185">Reference proteome</keyword>
<gene>
    <name evidence="2" type="ORF">PPROV_000068200</name>
</gene>
<protein>
    <submittedName>
        <fullName evidence="2">Uncharacterized protein</fullName>
    </submittedName>
</protein>
<sequence>MMKISSTLMTITKIQRSQNKPQRTKAKGREQHHHEEQHHHDPTSRESRGPGHSDTRTHGLHPDARRDTVLSSARAHHAGNRAQGSVPACPRSPREHRIPTRCSSSPPLRGASSHATNDA</sequence>
<feature type="compositionally biased region" description="Polar residues" evidence="1">
    <location>
        <begin position="1"/>
        <end position="21"/>
    </location>
</feature>
<accession>A0A830H4G5</accession>
<dbReference type="AlphaFoldDB" id="A0A830H4G5"/>
<proteinExistence type="predicted"/>
<feature type="region of interest" description="Disordered" evidence="1">
    <location>
        <begin position="1"/>
        <end position="119"/>
    </location>
</feature>
<feature type="compositionally biased region" description="Basic and acidic residues" evidence="1">
    <location>
        <begin position="27"/>
        <end position="68"/>
    </location>
</feature>
<name>A0A830H4G5_9CHLO</name>
<evidence type="ECO:0000313" key="3">
    <source>
        <dbReference type="Proteomes" id="UP000660262"/>
    </source>
</evidence>
<dbReference type="Proteomes" id="UP000660262">
    <property type="component" value="Unassembled WGS sequence"/>
</dbReference>
<evidence type="ECO:0000313" key="2">
    <source>
        <dbReference type="EMBL" id="GHP01925.1"/>
    </source>
</evidence>
<organism evidence="2 3">
    <name type="scientific">Pycnococcus provasolii</name>
    <dbReference type="NCBI Taxonomy" id="41880"/>
    <lineage>
        <taxon>Eukaryota</taxon>
        <taxon>Viridiplantae</taxon>
        <taxon>Chlorophyta</taxon>
        <taxon>Pseudoscourfieldiophyceae</taxon>
        <taxon>Pseudoscourfieldiales</taxon>
        <taxon>Pycnococcaceae</taxon>
        <taxon>Pycnococcus</taxon>
    </lineage>
</organism>
<dbReference type="EMBL" id="BNJQ01000002">
    <property type="protein sequence ID" value="GHP01925.1"/>
    <property type="molecule type" value="Genomic_DNA"/>
</dbReference>
<evidence type="ECO:0000256" key="1">
    <source>
        <dbReference type="SAM" id="MobiDB-lite"/>
    </source>
</evidence>
<reference evidence="2" key="1">
    <citation type="submission" date="2020-10" db="EMBL/GenBank/DDBJ databases">
        <title>Unveiling of a novel bifunctional photoreceptor, Dualchrome1, isolated from a cosmopolitan green alga.</title>
        <authorList>
            <person name="Suzuki S."/>
            <person name="Kawachi M."/>
        </authorList>
    </citation>
    <scope>NUCLEOTIDE SEQUENCE</scope>
    <source>
        <strain evidence="2">NIES 2893</strain>
    </source>
</reference>
<comment type="caution">
    <text evidence="2">The sequence shown here is derived from an EMBL/GenBank/DDBJ whole genome shotgun (WGS) entry which is preliminary data.</text>
</comment>